<dbReference type="RefSeq" id="WP_264327914.1">
    <property type="nucleotide sequence ID" value="NZ_JADEXQ010000151.1"/>
</dbReference>
<comment type="caution">
    <text evidence="3">The sequence shown here is derived from an EMBL/GenBank/DDBJ whole genome shotgun (WGS) entry which is preliminary data.</text>
</comment>
<proteinExistence type="predicted"/>
<dbReference type="InterPro" id="IPR027417">
    <property type="entry name" value="P-loop_NTPase"/>
</dbReference>
<accession>A0A928VVR3</accession>
<evidence type="ECO:0000313" key="4">
    <source>
        <dbReference type="Proteomes" id="UP000625316"/>
    </source>
</evidence>
<dbReference type="EMBL" id="JADEXQ010000151">
    <property type="protein sequence ID" value="MBE9033104.1"/>
    <property type="molecule type" value="Genomic_DNA"/>
</dbReference>
<dbReference type="GO" id="GO:0016887">
    <property type="term" value="F:ATP hydrolysis activity"/>
    <property type="evidence" value="ECO:0007669"/>
    <property type="project" value="InterPro"/>
</dbReference>
<dbReference type="GO" id="GO:0005524">
    <property type="term" value="F:ATP binding"/>
    <property type="evidence" value="ECO:0007669"/>
    <property type="project" value="InterPro"/>
</dbReference>
<evidence type="ECO:0000259" key="1">
    <source>
        <dbReference type="Pfam" id="PF00004"/>
    </source>
</evidence>
<feature type="domain" description="Winged helix" evidence="2">
    <location>
        <begin position="3"/>
        <end position="215"/>
    </location>
</feature>
<keyword evidence="4" id="KW-1185">Reference proteome</keyword>
<protein>
    <submittedName>
        <fullName evidence="3">AAA family ATPase</fullName>
    </submittedName>
</protein>
<feature type="domain" description="ATPase AAA-type core" evidence="1">
    <location>
        <begin position="319"/>
        <end position="393"/>
    </location>
</feature>
<organism evidence="3 4">
    <name type="scientific">Romeriopsis navalis LEGE 11480</name>
    <dbReference type="NCBI Taxonomy" id="2777977"/>
    <lineage>
        <taxon>Bacteria</taxon>
        <taxon>Bacillati</taxon>
        <taxon>Cyanobacteriota</taxon>
        <taxon>Cyanophyceae</taxon>
        <taxon>Leptolyngbyales</taxon>
        <taxon>Leptolyngbyaceae</taxon>
        <taxon>Romeriopsis</taxon>
        <taxon>Romeriopsis navalis</taxon>
    </lineage>
</organism>
<dbReference type="Gene3D" id="3.40.50.300">
    <property type="entry name" value="P-loop containing nucleotide triphosphate hydrolases"/>
    <property type="match status" value="1"/>
</dbReference>
<gene>
    <name evidence="3" type="ORF">IQ266_25535</name>
</gene>
<dbReference type="InterPro" id="IPR003959">
    <property type="entry name" value="ATPase_AAA_core"/>
</dbReference>
<name>A0A928VVR3_9CYAN</name>
<dbReference type="Pfam" id="PF00004">
    <property type="entry name" value="AAA"/>
    <property type="match status" value="1"/>
</dbReference>
<dbReference type="SUPFAM" id="SSF52540">
    <property type="entry name" value="P-loop containing nucleoside triphosphate hydrolases"/>
    <property type="match status" value="1"/>
</dbReference>
<dbReference type="Pfam" id="PF22977">
    <property type="entry name" value="WHD"/>
    <property type="match status" value="1"/>
</dbReference>
<evidence type="ECO:0000259" key="2">
    <source>
        <dbReference type="Pfam" id="PF22977"/>
    </source>
</evidence>
<evidence type="ECO:0000313" key="3">
    <source>
        <dbReference type="EMBL" id="MBE9033104.1"/>
    </source>
</evidence>
<dbReference type="Proteomes" id="UP000625316">
    <property type="component" value="Unassembled WGS sequence"/>
</dbReference>
<sequence>MPVEAFANNWAYLKVELNNLERLLLAAVAKQKKDQKESDRLLRTPGDRATKHWLQGLMHLEGPIGYDSPPPQRSTKPLTYSQQLENRIQATQQAGKALALPLLCDRLNLTIYEKNLILLGIAPEIHRRYAKLYEYLNGNSSHLVTIDLSLRLLCRNDQEWRLARAQLKSDAPLRHHQLIDVLANDDRPFLQHAIRLSPGLVNYLLADQTLPQDLAHLLQGEDSEIEVLLKRTDATPEISTADVLQPALAAATVETRLWTEVPNSLKSFANDEFASDLVLPAILKTDLQQLAQAVKFGQPVDDDWGFGAWHGQSVPGQSVMLVGPAGTGKAAAAAAIAQAAGVSLVKLDLSQPLSLEQLCLQLQTHSVPILLVRHADRWLGRKANVSPTALNQFFQLRQRAHCLTLFSMRRSIALPQQWRHQMVQKLLFKPPTAADRAKIWQTAFPPQMTLDAAIDWDVIACHALTGGAIVQAARAAVLTALAEQTDTAELRITIAHIQTAIAQVRRRMN</sequence>
<reference evidence="3" key="1">
    <citation type="submission" date="2020-10" db="EMBL/GenBank/DDBJ databases">
        <authorList>
            <person name="Castelo-Branco R."/>
            <person name="Eusebio N."/>
            <person name="Adriana R."/>
            <person name="Vieira A."/>
            <person name="Brugerolle De Fraissinette N."/>
            <person name="Rezende De Castro R."/>
            <person name="Schneider M.P."/>
            <person name="Vasconcelos V."/>
            <person name="Leao P.N."/>
        </authorList>
    </citation>
    <scope>NUCLEOTIDE SEQUENCE</scope>
    <source>
        <strain evidence="3">LEGE 11480</strain>
    </source>
</reference>
<dbReference type="AlphaFoldDB" id="A0A928VVR3"/>
<dbReference type="InterPro" id="IPR054472">
    <property type="entry name" value="WHD"/>
</dbReference>